<protein>
    <submittedName>
        <fullName evidence="7">Winged helix-turn-helix transcriptional regulator</fullName>
    </submittedName>
</protein>
<keyword evidence="4" id="KW-0804">Transcription</keyword>
<dbReference type="InterPro" id="IPR036388">
    <property type="entry name" value="WH-like_DNA-bd_sf"/>
</dbReference>
<feature type="DNA-binding region" description="OmpR/PhoB-type" evidence="5">
    <location>
        <begin position="62"/>
        <end position="162"/>
    </location>
</feature>
<evidence type="ECO:0000256" key="1">
    <source>
        <dbReference type="ARBA" id="ARBA00022553"/>
    </source>
</evidence>
<dbReference type="SUPFAM" id="SSF46894">
    <property type="entry name" value="C-terminal effector domain of the bipartite response regulators"/>
    <property type="match status" value="1"/>
</dbReference>
<keyword evidence="8" id="KW-1185">Reference proteome</keyword>
<reference evidence="7" key="1">
    <citation type="submission" date="2020-11" db="EMBL/GenBank/DDBJ databases">
        <title>Isolation and identification of active actinomycetes.</title>
        <authorList>
            <person name="Yu B."/>
        </authorList>
    </citation>
    <scope>NUCLEOTIDE SEQUENCE</scope>
    <source>
        <strain evidence="7">NEAU-YB345</strain>
    </source>
</reference>
<gene>
    <name evidence="7" type="ORF">I2501_06470</name>
</gene>
<evidence type="ECO:0000256" key="5">
    <source>
        <dbReference type="PROSITE-ProRule" id="PRU01091"/>
    </source>
</evidence>
<evidence type="ECO:0000256" key="4">
    <source>
        <dbReference type="ARBA" id="ARBA00023163"/>
    </source>
</evidence>
<keyword evidence="1" id="KW-0597">Phosphoprotein</keyword>
<evidence type="ECO:0000259" key="6">
    <source>
        <dbReference type="PROSITE" id="PS51755"/>
    </source>
</evidence>
<proteinExistence type="predicted"/>
<dbReference type="GO" id="GO:0032993">
    <property type="term" value="C:protein-DNA complex"/>
    <property type="evidence" value="ECO:0007669"/>
    <property type="project" value="TreeGrafter"/>
</dbReference>
<evidence type="ECO:0000256" key="3">
    <source>
        <dbReference type="ARBA" id="ARBA00023125"/>
    </source>
</evidence>
<dbReference type="Proteomes" id="UP000657385">
    <property type="component" value="Unassembled WGS sequence"/>
</dbReference>
<dbReference type="PROSITE" id="PS51755">
    <property type="entry name" value="OMPR_PHOB"/>
    <property type="match status" value="1"/>
</dbReference>
<dbReference type="Gene3D" id="1.10.10.10">
    <property type="entry name" value="Winged helix-like DNA-binding domain superfamily/Winged helix DNA-binding domain"/>
    <property type="match status" value="1"/>
</dbReference>
<dbReference type="InterPro" id="IPR001867">
    <property type="entry name" value="OmpR/PhoB-type_DNA-bd"/>
</dbReference>
<dbReference type="GO" id="GO:0005829">
    <property type="term" value="C:cytosol"/>
    <property type="evidence" value="ECO:0007669"/>
    <property type="project" value="TreeGrafter"/>
</dbReference>
<dbReference type="Pfam" id="PF00486">
    <property type="entry name" value="Trans_reg_C"/>
    <property type="match status" value="1"/>
</dbReference>
<dbReference type="SMART" id="SM00862">
    <property type="entry name" value="Trans_reg_C"/>
    <property type="match status" value="1"/>
</dbReference>
<dbReference type="PANTHER" id="PTHR48111">
    <property type="entry name" value="REGULATOR OF RPOS"/>
    <property type="match status" value="1"/>
</dbReference>
<dbReference type="AlphaFoldDB" id="A0A931FAI5"/>
<dbReference type="GO" id="GO:0000976">
    <property type="term" value="F:transcription cis-regulatory region binding"/>
    <property type="evidence" value="ECO:0007669"/>
    <property type="project" value="TreeGrafter"/>
</dbReference>
<dbReference type="GO" id="GO:0006355">
    <property type="term" value="P:regulation of DNA-templated transcription"/>
    <property type="evidence" value="ECO:0007669"/>
    <property type="project" value="InterPro"/>
</dbReference>
<evidence type="ECO:0000313" key="7">
    <source>
        <dbReference type="EMBL" id="MBF9067682.1"/>
    </source>
</evidence>
<comment type="caution">
    <text evidence="7">The sequence shown here is derived from an EMBL/GenBank/DDBJ whole genome shotgun (WGS) entry which is preliminary data.</text>
</comment>
<keyword evidence="3 5" id="KW-0238">DNA-binding</keyword>
<keyword evidence="2" id="KW-0805">Transcription regulation</keyword>
<sequence>MLVPADQLPAELLDRLRSGELIGLTDRSGLPAELLRSAIWPSLGPTRYATAHPPTAHPSATSAVVAARPSSRIRLDPDHRSVVLDGRSQPLTFLEFELLAHLMAHPHQVQSRESLIETVWDFEPIGSGRAVDVLVARLRRKLGPTHRGVIETVRRSGYRFVPSEA</sequence>
<dbReference type="InterPro" id="IPR039420">
    <property type="entry name" value="WalR-like"/>
</dbReference>
<dbReference type="CDD" id="cd00383">
    <property type="entry name" value="trans_reg_C"/>
    <property type="match status" value="1"/>
</dbReference>
<dbReference type="EMBL" id="JADPRT010000002">
    <property type="protein sequence ID" value="MBF9067682.1"/>
    <property type="molecule type" value="Genomic_DNA"/>
</dbReference>
<organism evidence="7 8">
    <name type="scientific">Streptacidiphilus fuscans</name>
    <dbReference type="NCBI Taxonomy" id="2789292"/>
    <lineage>
        <taxon>Bacteria</taxon>
        <taxon>Bacillati</taxon>
        <taxon>Actinomycetota</taxon>
        <taxon>Actinomycetes</taxon>
        <taxon>Kitasatosporales</taxon>
        <taxon>Streptomycetaceae</taxon>
        <taxon>Streptacidiphilus</taxon>
    </lineage>
</organism>
<dbReference type="InterPro" id="IPR016032">
    <property type="entry name" value="Sig_transdc_resp-reg_C-effctor"/>
</dbReference>
<dbReference type="GO" id="GO:0000156">
    <property type="term" value="F:phosphorelay response regulator activity"/>
    <property type="evidence" value="ECO:0007669"/>
    <property type="project" value="TreeGrafter"/>
</dbReference>
<accession>A0A931FAI5</accession>
<evidence type="ECO:0000313" key="8">
    <source>
        <dbReference type="Proteomes" id="UP000657385"/>
    </source>
</evidence>
<name>A0A931FAI5_9ACTN</name>
<dbReference type="PANTHER" id="PTHR48111:SF4">
    <property type="entry name" value="DNA-BINDING DUAL TRANSCRIPTIONAL REGULATOR OMPR"/>
    <property type="match status" value="1"/>
</dbReference>
<feature type="domain" description="OmpR/PhoB-type" evidence="6">
    <location>
        <begin position="62"/>
        <end position="162"/>
    </location>
</feature>
<evidence type="ECO:0000256" key="2">
    <source>
        <dbReference type="ARBA" id="ARBA00023015"/>
    </source>
</evidence>